<keyword evidence="2" id="KW-1185">Reference proteome</keyword>
<evidence type="ECO:0000313" key="2">
    <source>
        <dbReference type="Proteomes" id="UP000220959"/>
    </source>
</evidence>
<proteinExistence type="predicted"/>
<accession>A0ACC9CZ57</accession>
<name>A0ACC9CZ57_9FIRM</name>
<comment type="caution">
    <text evidence="1">The sequence shown here is derived from an EMBL/GenBank/DDBJ whole genome shotgun (WGS) entry which is preliminary data.</text>
</comment>
<protein>
    <submittedName>
        <fullName evidence="1">Transcriptional regulator</fullName>
    </submittedName>
</protein>
<evidence type="ECO:0000313" key="1">
    <source>
        <dbReference type="EMBL" id="PDX61233.1"/>
    </source>
</evidence>
<reference evidence="1 2" key="1">
    <citation type="journal article" date="2017" name="Front. Microbiol.">
        <title>New Insights into the Diversity of the Genus Faecalibacterium.</title>
        <authorList>
            <person name="Benevides L."/>
            <person name="Burman S."/>
            <person name="Martin R."/>
            <person name="Robert V."/>
            <person name="Thomas M."/>
            <person name="Miquel S."/>
            <person name="Chain F."/>
            <person name="Sokol H."/>
            <person name="Bermudez-Humaran L.G."/>
            <person name="Morrison M."/>
            <person name="Langella P."/>
            <person name="Azevedo V.A."/>
            <person name="Chatel J.M."/>
            <person name="Soares S."/>
        </authorList>
    </citation>
    <scope>NUCLEOTIDE SEQUENCE [LARGE SCALE GENOMIC DNA]</scope>
    <source>
        <strain evidence="2">CNCM I-4541</strain>
    </source>
</reference>
<sequence length="114" mass="12954">MTGLEQAAPAVPENEHQPVEMPDDEVLYELADLFRVFGDSTRIKILYALHDNELCVQDIASAVQLSQSAVSHQLRVLKDSKLVRFRREGKTVFYALDDDHVRSILSMGMDHIEE</sequence>
<gene>
    <name evidence="1" type="ORF">CGS49_07400</name>
</gene>
<dbReference type="Proteomes" id="UP000220959">
    <property type="component" value="Unassembled WGS sequence"/>
</dbReference>
<organism evidence="1 2">
    <name type="scientific">Faecalibacterium langellae</name>
    <dbReference type="NCBI Taxonomy" id="3435293"/>
    <lineage>
        <taxon>Bacteria</taxon>
        <taxon>Bacillati</taxon>
        <taxon>Bacillota</taxon>
        <taxon>Clostridia</taxon>
        <taxon>Eubacteriales</taxon>
        <taxon>Oscillospiraceae</taxon>
        <taxon>Faecalibacterium</taxon>
    </lineage>
</organism>
<dbReference type="EMBL" id="NMTR01000017">
    <property type="protein sequence ID" value="PDX61233.1"/>
    <property type="molecule type" value="Genomic_DNA"/>
</dbReference>